<dbReference type="Gene3D" id="1.10.238.10">
    <property type="entry name" value="EF-hand"/>
    <property type="match status" value="1"/>
</dbReference>
<dbReference type="PROSITE" id="PS50222">
    <property type="entry name" value="EF_HAND_2"/>
    <property type="match status" value="1"/>
</dbReference>
<reference evidence="3" key="2">
    <citation type="submission" date="2025-08" db="UniProtKB">
        <authorList>
            <consortium name="Ensembl"/>
        </authorList>
    </citation>
    <scope>IDENTIFICATION</scope>
</reference>
<sequence length="69" mass="8113">MSVTYEQYNLSINDKDAADKILKDLDDNGDSEVDFEEFIFFVEALICICHSYFFYHKYCKLPWIKASAT</sequence>
<feature type="domain" description="EF-hand" evidence="2">
    <location>
        <begin position="13"/>
        <end position="48"/>
    </location>
</feature>
<dbReference type="InterPro" id="IPR011992">
    <property type="entry name" value="EF-hand-dom_pair"/>
</dbReference>
<dbReference type="Proteomes" id="UP000694620">
    <property type="component" value="Chromosome 8"/>
</dbReference>
<dbReference type="InterPro" id="IPR002048">
    <property type="entry name" value="EF_hand_dom"/>
</dbReference>
<keyword evidence="1" id="KW-0472">Membrane</keyword>
<accession>A0A8C4X5V9</accession>
<evidence type="ECO:0000313" key="4">
    <source>
        <dbReference type="Proteomes" id="UP000694620"/>
    </source>
</evidence>
<keyword evidence="1" id="KW-0812">Transmembrane</keyword>
<evidence type="ECO:0000313" key="3">
    <source>
        <dbReference type="Ensembl" id="ENSECRP00000007038.1"/>
    </source>
</evidence>
<dbReference type="PROSITE" id="PS00303">
    <property type="entry name" value="S100_CABP"/>
    <property type="match status" value="1"/>
</dbReference>
<proteinExistence type="predicted"/>
<dbReference type="GO" id="GO:0005509">
    <property type="term" value="F:calcium ion binding"/>
    <property type="evidence" value="ECO:0007669"/>
    <property type="project" value="InterPro"/>
</dbReference>
<reference evidence="3" key="1">
    <citation type="submission" date="2021-06" db="EMBL/GenBank/DDBJ databases">
        <authorList>
            <consortium name="Wellcome Sanger Institute Data Sharing"/>
        </authorList>
    </citation>
    <scope>NUCLEOTIDE SEQUENCE [LARGE SCALE GENOMIC DNA]</scope>
</reference>
<feature type="transmembrane region" description="Helical" evidence="1">
    <location>
        <begin position="38"/>
        <end position="55"/>
    </location>
</feature>
<keyword evidence="1" id="KW-1133">Transmembrane helix</keyword>
<organism evidence="3 4">
    <name type="scientific">Erpetoichthys calabaricus</name>
    <name type="common">Rope fish</name>
    <name type="synonym">Calamoichthys calabaricus</name>
    <dbReference type="NCBI Taxonomy" id="27687"/>
    <lineage>
        <taxon>Eukaryota</taxon>
        <taxon>Metazoa</taxon>
        <taxon>Chordata</taxon>
        <taxon>Craniata</taxon>
        <taxon>Vertebrata</taxon>
        <taxon>Euteleostomi</taxon>
        <taxon>Actinopterygii</taxon>
        <taxon>Polypteriformes</taxon>
        <taxon>Polypteridae</taxon>
        <taxon>Erpetoichthys</taxon>
    </lineage>
</organism>
<dbReference type="AlphaFoldDB" id="A0A8C4X5V9"/>
<name>A0A8C4X5V9_ERPCA</name>
<evidence type="ECO:0000259" key="2">
    <source>
        <dbReference type="PROSITE" id="PS50222"/>
    </source>
</evidence>
<evidence type="ECO:0000256" key="1">
    <source>
        <dbReference type="SAM" id="Phobius"/>
    </source>
</evidence>
<dbReference type="Ensembl" id="ENSECRT00000007151.1">
    <property type="protein sequence ID" value="ENSECRP00000007038.1"/>
    <property type="gene ID" value="ENSECRG00000004702.1"/>
</dbReference>
<dbReference type="SUPFAM" id="SSF47473">
    <property type="entry name" value="EF-hand"/>
    <property type="match status" value="1"/>
</dbReference>
<protein>
    <recommendedName>
        <fullName evidence="2">EF-hand domain-containing protein</fullName>
    </recommendedName>
</protein>
<reference evidence="3" key="3">
    <citation type="submission" date="2025-09" db="UniProtKB">
        <authorList>
            <consortium name="Ensembl"/>
        </authorList>
    </citation>
    <scope>IDENTIFICATION</scope>
</reference>
<dbReference type="GeneTree" id="ENSGT01070000257179"/>
<dbReference type="InterPro" id="IPR001751">
    <property type="entry name" value="S100/CaBP7/8-like_CS"/>
</dbReference>
<keyword evidence="4" id="KW-1185">Reference proteome</keyword>